<gene>
    <name evidence="5" type="ORF">DPC56_06260</name>
</gene>
<accession>A0A328PEP2</accession>
<dbReference type="Gene3D" id="2.60.40.10">
    <property type="entry name" value="Immunoglobulins"/>
    <property type="match status" value="2"/>
</dbReference>
<dbReference type="PANTHER" id="PTHR44119:SF4">
    <property type="entry name" value="AEROBIC COBALTOCHELATASE SUBUNIT COBN"/>
    <property type="match status" value="1"/>
</dbReference>
<comment type="caution">
    <text evidence="5">The sequence shown here is derived from an EMBL/GenBank/DDBJ whole genome shotgun (WGS) entry which is preliminary data.</text>
</comment>
<feature type="domain" description="CobN/magnesium chelatase" evidence="3">
    <location>
        <begin position="866"/>
        <end position="1669"/>
    </location>
</feature>
<keyword evidence="2" id="KW-1133">Transmembrane helix</keyword>
<evidence type="ECO:0000256" key="1">
    <source>
        <dbReference type="SAM" id="MobiDB-lite"/>
    </source>
</evidence>
<keyword evidence="2" id="KW-0812">Transmembrane</keyword>
<dbReference type="InterPro" id="IPR013783">
    <property type="entry name" value="Ig-like_fold"/>
</dbReference>
<dbReference type="InterPro" id="IPR011635">
    <property type="entry name" value="CARDB"/>
</dbReference>
<feature type="domain" description="CARDB" evidence="4">
    <location>
        <begin position="141"/>
        <end position="239"/>
    </location>
</feature>
<dbReference type="CDD" id="cd10150">
    <property type="entry name" value="CobN_like"/>
    <property type="match status" value="1"/>
</dbReference>
<feature type="domain" description="CobN/magnesium chelatase" evidence="3">
    <location>
        <begin position="456"/>
        <end position="777"/>
    </location>
</feature>
<feature type="compositionally biased region" description="Low complexity" evidence="1">
    <location>
        <begin position="1728"/>
        <end position="1742"/>
    </location>
</feature>
<dbReference type="EMBL" id="QLOE01000007">
    <property type="protein sequence ID" value="RAO78862.1"/>
    <property type="molecule type" value="Genomic_DNA"/>
</dbReference>
<feature type="region of interest" description="Disordered" evidence="1">
    <location>
        <begin position="1726"/>
        <end position="1767"/>
    </location>
</feature>
<organism evidence="5 6">
    <name type="scientific">Methanothermobacter tenebrarum</name>
    <dbReference type="NCBI Taxonomy" id="680118"/>
    <lineage>
        <taxon>Archaea</taxon>
        <taxon>Methanobacteriati</taxon>
        <taxon>Methanobacteriota</taxon>
        <taxon>Methanomada group</taxon>
        <taxon>Methanobacteria</taxon>
        <taxon>Methanobacteriales</taxon>
        <taxon>Methanobacteriaceae</taxon>
        <taxon>Methanothermobacter</taxon>
    </lineage>
</organism>
<keyword evidence="2" id="KW-0472">Membrane</keyword>
<protein>
    <submittedName>
        <fullName evidence="5">Cobaltochelatase subunit CobN</fullName>
    </submittedName>
</protein>
<feature type="transmembrane region" description="Helical" evidence="2">
    <location>
        <begin position="1813"/>
        <end position="1834"/>
    </location>
</feature>
<feature type="domain" description="CARDB" evidence="4">
    <location>
        <begin position="33"/>
        <end position="131"/>
    </location>
</feature>
<evidence type="ECO:0000313" key="6">
    <source>
        <dbReference type="Proteomes" id="UP000249782"/>
    </source>
</evidence>
<proteinExistence type="predicted"/>
<dbReference type="OrthoDB" id="192131at2157"/>
<reference evidence="5 6" key="1">
    <citation type="submission" date="2018-06" db="EMBL/GenBank/DDBJ databases">
        <title>Draft genome sequence of hyperthermophilic methanogen Methanothermobacter tenebrarum sp. MCM-B 1447.</title>
        <authorList>
            <person name="Pore S.D."/>
            <person name="Dagar S."/>
            <person name="Dhakephalkar P.K."/>
        </authorList>
    </citation>
    <scope>NUCLEOTIDE SEQUENCE [LARGE SCALE GENOMIC DNA]</scope>
    <source>
        <strain evidence="5 6">MCM B 1447</strain>
    </source>
</reference>
<keyword evidence="6" id="KW-1185">Reference proteome</keyword>
<evidence type="ECO:0000313" key="5">
    <source>
        <dbReference type="EMBL" id="RAO78862.1"/>
    </source>
</evidence>
<dbReference type="PANTHER" id="PTHR44119">
    <property type="entry name" value="MAGNESIUM-CHELATASE SUBUNIT CHLH, CHLOROPLASTIC"/>
    <property type="match status" value="1"/>
</dbReference>
<evidence type="ECO:0000259" key="4">
    <source>
        <dbReference type="Pfam" id="PF07705"/>
    </source>
</evidence>
<sequence length="1840" mass="203066">MGVNRLTYDRVGNFYKIILALLEVKYKPPIIAKPDLWITSNIKGTFLKGLAYNISAFVGNGGNLDVSGVRVDFLDNGMSVDSHIIPEIRSGETVEINFNWTPTTAGAHTLQFIVDPENKIQELNETNNKFTLSLTVDQPRPDVIFKGIDLAADLIANETYTLMARISNVGPVDAGQVRVDFYDNGVKLGTQIIPVLAGGETTTIGFTWTPTTAGAHTLQFIVDPENKIQELNETNNEYNRSCTVKKSGNILVFIVSDEGQSMVINQAAHDANVLGYAPIREKVQIQIRSCDQLTKMSDDELLNLLAGCDIFIGEYLSDTASSRLQRLLSAHPEITNKTSGMFLILEPAIVYNPAYTSLMKYSNIKGEYILSNVSDGLLIDYYGNTTKGTNFEAVLNYTESCTDIPIEYNMAVLYKDINNKQAFVNQIVWALNLIGVPNTGYWKPPTWATSGEKPYGIYRYGWYENLTEYANKYFKANAIGCIGLLESKMYVDSQKLQPYYAIIDALEARGFNVIPVVAYGAKPEQLRVMVESFTDAPSVESFFADPSKYKVYVDAIVSMPAYGLGGDFFTNVTKFFELINVPVFKALHSDYLLPEQWELSTLGLRQLTGDRWWHIAISEAQGIIDPTIVATNSEPITDPDTGLSYSLYQIIPANIEHLADTIKGWVKLKKLKNNEKKVALIYYNYPPGKDNIGSSYLDVITSIYNLLNILKENGYDVKDIPVNTTILHDMIIQKGINVAPWAPGELEKLAENAILYPVDKYIEWFSKLDPITKIQVIEGPVGYIGELCRRAVALNYTTGMEDRIDSWYNGIISLLPENRTSVAIPLLDNIVASLKNYVLTGDQKYYDKFLDYKRQFFALNISGLSGWGEPPGNIMTIEKNGTRYFVIPGIWFGNIFICPEPQRGWEGDINKLYHSMVVAPPHQYLAVYAYLQESVDAMVHLGRHATYEWLPGKEVLLAPYDFPEVVTGATPQIYYYIVDGLAEGIQAKRRGSAVIIDHLTPPLTFTALYSGYASLAALVSQYDVADESTRTEIIDKIRKTITDNNLTTLIEMTMGVSLNKLDGDELVETIEDYLGLIQNTLHPHGLHAIGKNWTEDEVSMLVSSILSVPFPVSTTEETTLQDEIALLVYGKSYGNLTNIQKEKVQEKCIETVKSIINNGLNATLNNLTDRPTKSLRRALELAQEYVKKVYESINAEIESLLDALNCGYIPPGPGNDPVSNPDALPTGRNFFQDQAAEIPTKSSFEYGKTLALLTLQNFNDTVEKIAVGIFCTETARDDAALVSMVLVLLGMEPDWSDSPSAGVGGAKLKEMPKYVELEKLVRPEGWKKKRIDVVIITTGLFRDLYSRQAGLLDKAFRVALARSYYTILDNKTLKQKYGDKIEKALDYVLGPVGFYGVGDEPLDYNYVAKHWVEDFEYYMSLNMTAEIAGEYAISRIFAPPENDYGAGISKSIQLSWTWQDRMQLADFYLNRMGNIYSSNYWGASNPLVFKRALTGVGTVYTSRNTNLYGVLDNDDFFDYWGGLSLAIERVNGRAPTMYVLSYGNKATPKALTIESFISQEAATRYFNPEWIKGMMQSDPTGRYISRKFISNLWGWTVTRSSYTSGVGSSQQFYSSLWQTTYNVYLRDSYGIGVTNWLSSGNRAYAMISATATMLNAIYTGYWKTDENTLRSITNMWASAISQYGVSCCDCSCGNIAMIQWAMQYVNPNLLTGVKARIYGATQNSAFASSGSPGQPGTPGAPSVPGQPGPTPGYTGTPGTGTQGTSAGSMGAMAGVTGAVGAAAGAVGGTGPGTSGGVYEVSKVGGTSGASAGLPVYAVAGIIVLVVLVGVGYFLGGRGKI</sequence>
<dbReference type="Pfam" id="PF02514">
    <property type="entry name" value="CobN-Mg_chel"/>
    <property type="match status" value="2"/>
</dbReference>
<dbReference type="Pfam" id="PF07705">
    <property type="entry name" value="CARDB"/>
    <property type="match status" value="2"/>
</dbReference>
<dbReference type="Proteomes" id="UP000249782">
    <property type="component" value="Unassembled WGS sequence"/>
</dbReference>
<name>A0A328PEP2_9EURY</name>
<dbReference type="InterPro" id="IPR003672">
    <property type="entry name" value="CobN/Mg_chltase"/>
</dbReference>
<evidence type="ECO:0000259" key="3">
    <source>
        <dbReference type="Pfam" id="PF02514"/>
    </source>
</evidence>
<evidence type="ECO:0000256" key="2">
    <source>
        <dbReference type="SAM" id="Phobius"/>
    </source>
</evidence>